<dbReference type="SUPFAM" id="SSF52540">
    <property type="entry name" value="P-loop containing nucleoside triphosphate hydrolases"/>
    <property type="match status" value="2"/>
</dbReference>
<dbReference type="ExpressionAtlas" id="A0A0R0JM07">
    <property type="expression patterns" value="baseline and differential"/>
</dbReference>
<dbReference type="PANTHER" id="PTHR11017">
    <property type="entry name" value="LEUCINE-RICH REPEAT-CONTAINING PROTEIN"/>
    <property type="match status" value="1"/>
</dbReference>
<dbReference type="Gene3D" id="3.40.50.10140">
    <property type="entry name" value="Toll/interleukin-1 receptor homology (TIR) domain"/>
    <property type="match status" value="3"/>
</dbReference>
<dbReference type="SUPFAM" id="SSF52200">
    <property type="entry name" value="Toll/Interleukin receptor TIR domain"/>
    <property type="match status" value="3"/>
</dbReference>
<sequence length="1387" mass="159451">MASNAIIQYGSSSSSSSHAIITASDVFVSFRGEDTLNNFTVFLFDALSQNGIDAFKDDTHLQKGESIAPEVLQAIEESLLFLVVFSKNYASSTRCLRELAHICNCTDEASPSRVLPVFYDVDPSEVRKQSGYYGIAFAEHERRFREDIEKMEEVLRWREALTQVANISGWDIRNKSHPAMIKEIVQKIKYILGPKFQNFPNGNLVGMESRVEELEKCLALELVGDVRVVRISGIGGIGKTTLALAFTGGTDTLLSECLGEGSRIVIICKDEQLLRTHEVYHVYRVQPLNRHIAVQLFCKNAFKCDYIMSDYETLTHDVLSHAQGHPLAIEVISKSLHCRNVSQWRGRLVRLSDKVSKHTLKVLGIRSFCNPVRCLFPSFSIFSCIRELDLSFCNLLKIPDAFGNLHCLERISLSGNNFETLPSLKELSKLLRLDLRHCKRLKYLPELPSQTDWRPSDIRLSSLQDDESDDESDHLRLFYYTRSHFDVSNFDELKVESRFRDLYDQDLDVEVKKCGYDRVYVRDLEPSLNTGIGKRKRGFDYEDLIKGVLSHDVPSSSSFTNDVFLSFRGEDTRYSFTGNLCRALRDSGIHTFVDDDELQRGDEITSELEKEIEDSRFFIIVLSQNYASSSFCLNVLAYILECVKRKRLLVLPIFYKVDPSSIRFHGGSFGEALANHEMKFKAKMDGLEHNMEKLEKWKMALHETANFSGYHFKQGDGYEYEFITRIVELVSSKIKQYPFHVGDYRVGLESYSEAFNYDVFLSFRGSDTLHGFTGYLYKALHDRGIHTFIDEDLKRGEEITPEIVKAIEESRIAIIVLSINYASSSFCLDELATILDCLERKRLLVLPVFYNVDHYQVLGGSYVEALVKHGKSLKHSMEKLEKWEMALYEVADLSDFKIKHGARYEYDFIGEIVEWVSSKINPAHYPVGLGSKVLEVRKLLDVGRDDGVHMLGIHGIDGVGKSTLAREVYNKLISDHFDASCFIENVREKSKKHGLHHLQNILLSKILGEKDINLTSAQQEISMMQRHRLQQKKVLMVLDDVDRPEQLQAVTGKPAWFGPGSKVIITTQDKQLLTSYDINRTYEVKKLNKDDALQLLKWKAFKMHYFDPRYKMLLNRAVTFASSLPLTLEILASYLFGKSVKEWKFTFHQFVRSPNNPMEMILKVIFDSLKEKEKSVLLDIACYFKGYELTEVQDILHAHYGQCMKYYIDVLVDKSLVYITHGTEPCNDTITMHELIAKEIVRLESMMTKPGECRRLWSWEDVREVFLGYKTATSKIEIICLDYPIFDEEEIVQWDGTTFQNMQNLKTLIIRNGNFSKGPEYLPNSLRVFEWWGYPSHCLPSDFHPKELAICKLPCSRISTTELTNLLTKFVNVKRLKFSSEKVSLKY</sequence>
<gene>
    <name evidence="6" type="ORF">GLYMA_06G268700</name>
</gene>
<evidence type="ECO:0000256" key="2">
    <source>
        <dbReference type="ARBA" id="ARBA00022737"/>
    </source>
</evidence>
<dbReference type="GO" id="GO:0043531">
    <property type="term" value="F:ADP binding"/>
    <property type="evidence" value="ECO:0007669"/>
    <property type="project" value="InterPro"/>
</dbReference>
<dbReference type="InterPro" id="IPR000157">
    <property type="entry name" value="TIR_dom"/>
</dbReference>
<keyword evidence="4" id="KW-0520">NAD</keyword>
<dbReference type="Gene3D" id="3.40.50.300">
    <property type="entry name" value="P-loop containing nucleotide triphosphate hydrolases"/>
    <property type="match status" value="2"/>
</dbReference>
<dbReference type="Gramene" id="KRH55646">
    <property type="protein sequence ID" value="KRH55646"/>
    <property type="gene ID" value="GLYMA_06G268700"/>
</dbReference>
<evidence type="ECO:0000313" key="8">
    <source>
        <dbReference type="Proteomes" id="UP000008827"/>
    </source>
</evidence>
<dbReference type="EnsemblPlants" id="KRH55645">
    <property type="protein sequence ID" value="KRH55645"/>
    <property type="gene ID" value="GLYMA_06G268700"/>
</dbReference>
<dbReference type="FunCoup" id="A0A0R0JM07">
    <property type="interactions" value="290"/>
</dbReference>
<dbReference type="PANTHER" id="PTHR11017:SF431">
    <property type="entry name" value="ADP-RIBOSYL CYCLASE_CYCLIC ADP-RIBOSE HYDROLASE"/>
    <property type="match status" value="1"/>
</dbReference>
<dbReference type="InterPro" id="IPR001611">
    <property type="entry name" value="Leu-rich_rpt"/>
</dbReference>
<protein>
    <recommendedName>
        <fullName evidence="5">TIR domain-containing protein</fullName>
    </recommendedName>
</protein>
<dbReference type="SUPFAM" id="SSF46785">
    <property type="entry name" value="Winged helix' DNA-binding domain"/>
    <property type="match status" value="1"/>
</dbReference>
<dbReference type="SUPFAM" id="SSF52058">
    <property type="entry name" value="L domain-like"/>
    <property type="match status" value="1"/>
</dbReference>
<evidence type="ECO:0000259" key="5">
    <source>
        <dbReference type="PROSITE" id="PS50104"/>
    </source>
</evidence>
<dbReference type="Pfam" id="PF23282">
    <property type="entry name" value="WHD_ROQ1"/>
    <property type="match status" value="1"/>
</dbReference>
<dbReference type="Gramene" id="KRH55645">
    <property type="protein sequence ID" value="KRH55645"/>
    <property type="gene ID" value="GLYMA_06G268700"/>
</dbReference>
<name>A0A0R0JM07_SOYBN</name>
<keyword evidence="8" id="KW-1185">Reference proteome</keyword>
<dbReference type="InterPro" id="IPR044974">
    <property type="entry name" value="Disease_R_plants"/>
</dbReference>
<dbReference type="EMBL" id="CM000839">
    <property type="protein sequence ID" value="KRH55646.1"/>
    <property type="molecule type" value="Genomic_DNA"/>
</dbReference>
<keyword evidence="1" id="KW-0433">Leucine-rich repeat</keyword>
<dbReference type="SMR" id="A0A0R0JM07"/>
<dbReference type="AlphaFoldDB" id="A0A0R0JM07"/>
<dbReference type="EMBL" id="CM000839">
    <property type="protein sequence ID" value="KRH55645.1"/>
    <property type="molecule type" value="Genomic_DNA"/>
</dbReference>
<dbReference type="GO" id="GO:0006952">
    <property type="term" value="P:defense response"/>
    <property type="evidence" value="ECO:0007669"/>
    <property type="project" value="UniProtKB-KW"/>
</dbReference>
<dbReference type="InterPro" id="IPR032675">
    <property type="entry name" value="LRR_dom_sf"/>
</dbReference>
<feature type="domain" description="TIR" evidence="5">
    <location>
        <begin position="22"/>
        <end position="192"/>
    </location>
</feature>
<dbReference type="InterPro" id="IPR036390">
    <property type="entry name" value="WH_DNA-bd_sf"/>
</dbReference>
<dbReference type="Pfam" id="PF00931">
    <property type="entry name" value="NB-ARC"/>
    <property type="match status" value="1"/>
</dbReference>
<dbReference type="InterPro" id="IPR027417">
    <property type="entry name" value="P-loop_NTPase"/>
</dbReference>
<dbReference type="Gene3D" id="3.80.10.10">
    <property type="entry name" value="Ribonuclease Inhibitor"/>
    <property type="match status" value="1"/>
</dbReference>
<evidence type="ECO:0000256" key="1">
    <source>
        <dbReference type="ARBA" id="ARBA00022614"/>
    </source>
</evidence>
<dbReference type="InterPro" id="IPR002182">
    <property type="entry name" value="NB-ARC"/>
</dbReference>
<proteinExistence type="predicted"/>
<dbReference type="InterPro" id="IPR035897">
    <property type="entry name" value="Toll_tir_struct_dom_sf"/>
</dbReference>
<dbReference type="PROSITE" id="PS50104">
    <property type="entry name" value="TIR"/>
    <property type="match status" value="3"/>
</dbReference>
<dbReference type="SMART" id="SM00255">
    <property type="entry name" value="TIR"/>
    <property type="match status" value="3"/>
</dbReference>
<dbReference type="Proteomes" id="UP000008827">
    <property type="component" value="Chromosome 6"/>
</dbReference>
<dbReference type="Pfam" id="PF01582">
    <property type="entry name" value="TIR"/>
    <property type="match status" value="3"/>
</dbReference>
<dbReference type="EnsemblPlants" id="KRH55646">
    <property type="protein sequence ID" value="KRH55646"/>
    <property type="gene ID" value="GLYMA_06G268700"/>
</dbReference>
<dbReference type="FunFam" id="3.40.50.10140:FF:000007">
    <property type="entry name" value="Disease resistance protein (TIR-NBS-LRR class)"/>
    <property type="match status" value="3"/>
</dbReference>
<feature type="domain" description="TIR" evidence="5">
    <location>
        <begin position="559"/>
        <end position="734"/>
    </location>
</feature>
<reference evidence="7" key="2">
    <citation type="submission" date="2018-02" db="UniProtKB">
        <authorList>
            <consortium name="EnsemblPlants"/>
        </authorList>
    </citation>
    <scope>IDENTIFICATION</scope>
    <source>
        <strain evidence="7">Williams 82</strain>
    </source>
</reference>
<evidence type="ECO:0000256" key="3">
    <source>
        <dbReference type="ARBA" id="ARBA00022821"/>
    </source>
</evidence>
<dbReference type="GO" id="GO:0007165">
    <property type="term" value="P:signal transduction"/>
    <property type="evidence" value="ECO:0007669"/>
    <property type="project" value="InterPro"/>
</dbReference>
<dbReference type="PRINTS" id="PR00364">
    <property type="entry name" value="DISEASERSIST"/>
</dbReference>
<organism evidence="6">
    <name type="scientific">Glycine max</name>
    <name type="common">Soybean</name>
    <name type="synonym">Glycine hispida</name>
    <dbReference type="NCBI Taxonomy" id="3847"/>
    <lineage>
        <taxon>Eukaryota</taxon>
        <taxon>Viridiplantae</taxon>
        <taxon>Streptophyta</taxon>
        <taxon>Embryophyta</taxon>
        <taxon>Tracheophyta</taxon>
        <taxon>Spermatophyta</taxon>
        <taxon>Magnoliopsida</taxon>
        <taxon>eudicotyledons</taxon>
        <taxon>Gunneridae</taxon>
        <taxon>Pentapetalae</taxon>
        <taxon>rosids</taxon>
        <taxon>fabids</taxon>
        <taxon>Fabales</taxon>
        <taxon>Fabaceae</taxon>
        <taxon>Papilionoideae</taxon>
        <taxon>50 kb inversion clade</taxon>
        <taxon>NPAAA clade</taxon>
        <taxon>indigoferoid/millettioid clade</taxon>
        <taxon>Phaseoleae</taxon>
        <taxon>Glycine</taxon>
        <taxon>Glycine subgen. Soja</taxon>
    </lineage>
</organism>
<dbReference type="InterPro" id="IPR042197">
    <property type="entry name" value="Apaf_helical"/>
</dbReference>
<evidence type="ECO:0000313" key="7">
    <source>
        <dbReference type="EnsemblPlants" id="KRH55645"/>
    </source>
</evidence>
<dbReference type="Gene3D" id="1.10.8.430">
    <property type="entry name" value="Helical domain of apoptotic protease-activating factors"/>
    <property type="match status" value="2"/>
</dbReference>
<dbReference type="InterPro" id="IPR058192">
    <property type="entry name" value="WHD_ROQ1-like"/>
</dbReference>
<keyword evidence="2" id="KW-0677">Repeat</keyword>
<reference evidence="6" key="3">
    <citation type="submission" date="2018-07" db="EMBL/GenBank/DDBJ databases">
        <title>WGS assembly of Glycine max.</title>
        <authorList>
            <person name="Schmutz J."/>
            <person name="Cannon S."/>
            <person name="Schlueter J."/>
            <person name="Ma J."/>
            <person name="Mitros T."/>
            <person name="Nelson W."/>
            <person name="Hyten D."/>
            <person name="Song Q."/>
            <person name="Thelen J."/>
            <person name="Cheng J."/>
            <person name="Xu D."/>
            <person name="Hellsten U."/>
            <person name="May G."/>
            <person name="Yu Y."/>
            <person name="Sakurai T."/>
            <person name="Umezawa T."/>
            <person name="Bhattacharyya M."/>
            <person name="Sandhu D."/>
            <person name="Valliyodan B."/>
            <person name="Lindquist E."/>
            <person name="Peto M."/>
            <person name="Grant D."/>
            <person name="Shu S."/>
            <person name="Goodstein D."/>
            <person name="Barry K."/>
            <person name="Futrell-Griggs M."/>
            <person name="Abernathy B."/>
            <person name="Du J."/>
            <person name="Tian Z."/>
            <person name="Zhu L."/>
            <person name="Gill N."/>
            <person name="Joshi T."/>
            <person name="Libault M."/>
            <person name="Sethuraman A."/>
            <person name="Zhang X."/>
            <person name="Shinozaki K."/>
            <person name="Nguyen H."/>
            <person name="Wing R."/>
            <person name="Cregan P."/>
            <person name="Specht J."/>
            <person name="Grimwood J."/>
            <person name="Rokhsar D."/>
            <person name="Stacey G."/>
            <person name="Shoemaker R."/>
            <person name="Jackson S."/>
        </authorList>
    </citation>
    <scope>NUCLEOTIDE SEQUENCE</scope>
    <source>
        <tissue evidence="6">Callus</tissue>
    </source>
</reference>
<feature type="domain" description="TIR" evidence="5">
    <location>
        <begin position="755"/>
        <end position="920"/>
    </location>
</feature>
<evidence type="ECO:0000256" key="4">
    <source>
        <dbReference type="ARBA" id="ARBA00023027"/>
    </source>
</evidence>
<keyword evidence="3" id="KW-0611">Plant defense</keyword>
<evidence type="ECO:0000313" key="6">
    <source>
        <dbReference type="EMBL" id="KRH55646.1"/>
    </source>
</evidence>
<reference evidence="6 7" key="1">
    <citation type="journal article" date="2010" name="Nature">
        <title>Genome sequence of the palaeopolyploid soybean.</title>
        <authorList>
            <person name="Schmutz J."/>
            <person name="Cannon S.B."/>
            <person name="Schlueter J."/>
            <person name="Ma J."/>
            <person name="Mitros T."/>
            <person name="Nelson W."/>
            <person name="Hyten D.L."/>
            <person name="Song Q."/>
            <person name="Thelen J.J."/>
            <person name="Cheng J."/>
            <person name="Xu D."/>
            <person name="Hellsten U."/>
            <person name="May G.D."/>
            <person name="Yu Y."/>
            <person name="Sakurai T."/>
            <person name="Umezawa T."/>
            <person name="Bhattacharyya M.K."/>
            <person name="Sandhu D."/>
            <person name="Valliyodan B."/>
            <person name="Lindquist E."/>
            <person name="Peto M."/>
            <person name="Grant D."/>
            <person name="Shu S."/>
            <person name="Goodstein D."/>
            <person name="Barry K."/>
            <person name="Futrell-Griggs M."/>
            <person name="Abernathy B."/>
            <person name="Du J."/>
            <person name="Tian Z."/>
            <person name="Zhu L."/>
            <person name="Gill N."/>
            <person name="Joshi T."/>
            <person name="Libault M."/>
            <person name="Sethuraman A."/>
            <person name="Zhang X.-C."/>
            <person name="Shinozaki K."/>
            <person name="Nguyen H.T."/>
            <person name="Wing R.A."/>
            <person name="Cregan P."/>
            <person name="Specht J."/>
            <person name="Grimwood J."/>
            <person name="Rokhsar D."/>
            <person name="Stacey G."/>
            <person name="Shoemaker R.C."/>
            <person name="Jackson S.A."/>
        </authorList>
    </citation>
    <scope>NUCLEOTIDE SEQUENCE</scope>
    <source>
        <strain evidence="7">cv. Williams 82</strain>
        <tissue evidence="6">Callus</tissue>
    </source>
</reference>
<accession>A0A0R0JM07</accession>
<dbReference type="PROSITE" id="PS51450">
    <property type="entry name" value="LRR"/>
    <property type="match status" value="1"/>
</dbReference>